<proteinExistence type="inferred from homology"/>
<evidence type="ECO:0000259" key="2">
    <source>
        <dbReference type="Pfam" id="PF04909"/>
    </source>
</evidence>
<dbReference type="GO" id="GO:0016787">
    <property type="term" value="F:hydrolase activity"/>
    <property type="evidence" value="ECO:0007669"/>
    <property type="project" value="InterPro"/>
</dbReference>
<dbReference type="EMBL" id="FNFO01000005">
    <property type="protein sequence ID" value="SDL33545.1"/>
    <property type="molecule type" value="Genomic_DNA"/>
</dbReference>
<evidence type="ECO:0000256" key="1">
    <source>
        <dbReference type="ARBA" id="ARBA00038310"/>
    </source>
</evidence>
<organism evidence="3 4">
    <name type="scientific">Catalinimonas alkaloidigena</name>
    <dbReference type="NCBI Taxonomy" id="1075417"/>
    <lineage>
        <taxon>Bacteria</taxon>
        <taxon>Pseudomonadati</taxon>
        <taxon>Bacteroidota</taxon>
        <taxon>Cytophagia</taxon>
        <taxon>Cytophagales</taxon>
        <taxon>Catalimonadaceae</taxon>
        <taxon>Catalinimonas</taxon>
    </lineage>
</organism>
<keyword evidence="4" id="KW-1185">Reference proteome</keyword>
<dbReference type="Pfam" id="PF04909">
    <property type="entry name" value="Amidohydro_2"/>
    <property type="match status" value="1"/>
</dbReference>
<feature type="domain" description="Amidohydrolase-related" evidence="2">
    <location>
        <begin position="4"/>
        <end position="276"/>
    </location>
</feature>
<dbReference type="InterPro" id="IPR052350">
    <property type="entry name" value="Metallo-dep_Lactonases"/>
</dbReference>
<accession>A0A1G9J8L8</accession>
<name>A0A1G9J8L8_9BACT</name>
<sequence length="276" mass="31906">MEKIDAHQHFWRYSPATHAWISDAMQVLRRDYLPPDLKPALETNGFAGCVAVQASQTEAETDFLLQLADQYDFIRGVVGWVDLRDPQLGERLAHWTQHSKLKGVRHVVQDEPDDRFLLRPDFLRGVAMLADFHLTYDILIFERQLPAAVAFVEKFPELPLVVDHIAKPRIADGMLEPWAQHMRQLAQFPHVHCKVSGMVTEADWQGWTPDHFKPYLDVVFEAFGPERLMFGSDWPVCRLAGEYDQVVQLLDDYLSGYSKEEQARVWGQNATQFYKL</sequence>
<dbReference type="SUPFAM" id="SSF51556">
    <property type="entry name" value="Metallo-dependent hydrolases"/>
    <property type="match status" value="1"/>
</dbReference>
<dbReference type="Proteomes" id="UP000198510">
    <property type="component" value="Unassembled WGS sequence"/>
</dbReference>
<dbReference type="InterPro" id="IPR006680">
    <property type="entry name" value="Amidohydro-rel"/>
</dbReference>
<dbReference type="AlphaFoldDB" id="A0A1G9J8L8"/>
<evidence type="ECO:0000313" key="3">
    <source>
        <dbReference type="EMBL" id="SDL33545.1"/>
    </source>
</evidence>
<dbReference type="RefSeq" id="WP_089683339.1">
    <property type="nucleotide sequence ID" value="NZ_FNFO01000005.1"/>
</dbReference>
<protein>
    <submittedName>
        <fullName evidence="3">L-fuconolactonase</fullName>
    </submittedName>
</protein>
<dbReference type="Gene3D" id="3.20.20.140">
    <property type="entry name" value="Metal-dependent hydrolases"/>
    <property type="match status" value="1"/>
</dbReference>
<comment type="similarity">
    <text evidence="1">Belongs to the metallo-dependent hydrolases superfamily.</text>
</comment>
<gene>
    <name evidence="3" type="ORF">SAMN05421823_105231</name>
</gene>
<evidence type="ECO:0000313" key="4">
    <source>
        <dbReference type="Proteomes" id="UP000198510"/>
    </source>
</evidence>
<dbReference type="OrthoDB" id="5450317at2"/>
<dbReference type="PANTHER" id="PTHR43569">
    <property type="entry name" value="AMIDOHYDROLASE"/>
    <property type="match status" value="1"/>
</dbReference>
<dbReference type="InterPro" id="IPR032466">
    <property type="entry name" value="Metal_Hydrolase"/>
</dbReference>
<reference evidence="3 4" key="1">
    <citation type="submission" date="2016-10" db="EMBL/GenBank/DDBJ databases">
        <authorList>
            <person name="de Groot N.N."/>
        </authorList>
    </citation>
    <scope>NUCLEOTIDE SEQUENCE [LARGE SCALE GENOMIC DNA]</scope>
    <source>
        <strain evidence="3 4">DSM 25186</strain>
    </source>
</reference>
<dbReference type="STRING" id="1075417.SAMN05421823_105231"/>
<dbReference type="PANTHER" id="PTHR43569:SF2">
    <property type="entry name" value="AMIDOHYDROLASE-RELATED DOMAIN-CONTAINING PROTEIN"/>
    <property type="match status" value="1"/>
</dbReference>